<dbReference type="Pfam" id="PF07980">
    <property type="entry name" value="SusD_RagB"/>
    <property type="match status" value="1"/>
</dbReference>
<keyword evidence="3" id="KW-0732">Signal</keyword>
<comment type="subcellular location">
    <subcellularLocation>
        <location evidence="1">Cell outer membrane</location>
    </subcellularLocation>
</comment>
<proteinExistence type="inferred from homology"/>
<comment type="caution">
    <text evidence="7">The sequence shown here is derived from an EMBL/GenBank/DDBJ whole genome shotgun (WGS) entry which is preliminary data.</text>
</comment>
<name>A0ABW5ZT12_9FLAO</name>
<dbReference type="Proteomes" id="UP001597548">
    <property type="component" value="Unassembled WGS sequence"/>
</dbReference>
<evidence type="ECO:0000256" key="2">
    <source>
        <dbReference type="ARBA" id="ARBA00006275"/>
    </source>
</evidence>
<dbReference type="InterPro" id="IPR011990">
    <property type="entry name" value="TPR-like_helical_dom_sf"/>
</dbReference>
<evidence type="ECO:0000256" key="3">
    <source>
        <dbReference type="ARBA" id="ARBA00022729"/>
    </source>
</evidence>
<feature type="domain" description="RagB/SusD" evidence="6">
    <location>
        <begin position="345"/>
        <end position="424"/>
    </location>
</feature>
<gene>
    <name evidence="7" type="ORF">ACFS29_05335</name>
</gene>
<evidence type="ECO:0000256" key="1">
    <source>
        <dbReference type="ARBA" id="ARBA00004442"/>
    </source>
</evidence>
<dbReference type="Gene3D" id="1.25.40.390">
    <property type="match status" value="2"/>
</dbReference>
<evidence type="ECO:0000256" key="4">
    <source>
        <dbReference type="ARBA" id="ARBA00023136"/>
    </source>
</evidence>
<evidence type="ECO:0000313" key="7">
    <source>
        <dbReference type="EMBL" id="MFD2915051.1"/>
    </source>
</evidence>
<protein>
    <submittedName>
        <fullName evidence="7">RagB/SusD family nutrient uptake outer membrane protein</fullName>
    </submittedName>
</protein>
<evidence type="ECO:0000256" key="5">
    <source>
        <dbReference type="ARBA" id="ARBA00023237"/>
    </source>
</evidence>
<accession>A0ABW5ZT12</accession>
<dbReference type="EMBL" id="JBHUOS010000002">
    <property type="protein sequence ID" value="MFD2915051.1"/>
    <property type="molecule type" value="Genomic_DNA"/>
</dbReference>
<organism evidence="7 8">
    <name type="scientific">Psychroserpens luteus</name>
    <dbReference type="NCBI Taxonomy" id="1434066"/>
    <lineage>
        <taxon>Bacteria</taxon>
        <taxon>Pseudomonadati</taxon>
        <taxon>Bacteroidota</taxon>
        <taxon>Flavobacteriia</taxon>
        <taxon>Flavobacteriales</taxon>
        <taxon>Flavobacteriaceae</taxon>
        <taxon>Psychroserpens</taxon>
    </lineage>
</organism>
<reference evidence="8" key="1">
    <citation type="journal article" date="2019" name="Int. J. Syst. Evol. Microbiol.">
        <title>The Global Catalogue of Microorganisms (GCM) 10K type strain sequencing project: providing services to taxonomists for standard genome sequencing and annotation.</title>
        <authorList>
            <consortium name="The Broad Institute Genomics Platform"/>
            <consortium name="The Broad Institute Genome Sequencing Center for Infectious Disease"/>
            <person name="Wu L."/>
            <person name="Ma J."/>
        </authorList>
    </citation>
    <scope>NUCLEOTIDE SEQUENCE [LARGE SCALE GENOMIC DNA]</scope>
    <source>
        <strain evidence="8">KCTC 32514</strain>
    </source>
</reference>
<keyword evidence="8" id="KW-1185">Reference proteome</keyword>
<keyword evidence="4" id="KW-0472">Membrane</keyword>
<dbReference type="RefSeq" id="WP_194508544.1">
    <property type="nucleotide sequence ID" value="NZ_JADILU010000005.1"/>
</dbReference>
<sequence>MKISRKFYIIILTISIVMFTSCELEGGESLNGASTTSISDDLSRGELPQAISGVLSDMRGRLNTQIDVQSILGREYYYFTSSDPRFEGDVVTGNLDNNTFYTTAPWGSRYAAIKDVNLALTGLENTTSDFSEEEIASARGLLNTLKAHELLMVANNQYTNGIRVDTSDPDNLGPFVGYDEALTTIIDLLSSASIDIAFAGDLELPDLFPLSSGFDDLRKTEPVTDELLPITAADLLEFNKALAARVELYRGNYSNVLTLLNDSFMDLTGNLGKGVYHTFSLSGSDFANPLFLALNQESNVRVAHSSFIDDALPLDSRVGKVVLRESPVEASGLVGEYDVWIYQSNVDNLPIIRNEELVLLYAEANILINPAESVVAINIVRNAANLDNYTGALTPAALENEILFQRRYSLFGEGHRWVDMRRFGRLNELPNDRAGDSVPEAVPVPANENQ</sequence>
<dbReference type="PROSITE" id="PS51257">
    <property type="entry name" value="PROKAR_LIPOPROTEIN"/>
    <property type="match status" value="1"/>
</dbReference>
<dbReference type="SUPFAM" id="SSF48452">
    <property type="entry name" value="TPR-like"/>
    <property type="match status" value="1"/>
</dbReference>
<dbReference type="InterPro" id="IPR012944">
    <property type="entry name" value="SusD_RagB_dom"/>
</dbReference>
<comment type="similarity">
    <text evidence="2">Belongs to the SusD family.</text>
</comment>
<evidence type="ECO:0000313" key="8">
    <source>
        <dbReference type="Proteomes" id="UP001597548"/>
    </source>
</evidence>
<keyword evidence="5" id="KW-0998">Cell outer membrane</keyword>
<evidence type="ECO:0000259" key="6">
    <source>
        <dbReference type="Pfam" id="PF07980"/>
    </source>
</evidence>